<dbReference type="Gene3D" id="3.90.226.10">
    <property type="entry name" value="2-enoyl-CoA Hydratase, Chain A, domain 1"/>
    <property type="match status" value="1"/>
</dbReference>
<accession>A0A3S5Y576</accession>
<evidence type="ECO:0000256" key="1">
    <source>
        <dbReference type="ARBA" id="ARBA00005254"/>
    </source>
</evidence>
<dbReference type="InterPro" id="IPR001753">
    <property type="entry name" value="Enoyl-CoA_hydra/iso"/>
</dbReference>
<gene>
    <name evidence="3" type="ordered locus">REQ_15540</name>
</gene>
<comment type="similarity">
    <text evidence="1">Belongs to the enoyl-CoA hydratase/isomerase family.</text>
</comment>
<dbReference type="InterPro" id="IPR029045">
    <property type="entry name" value="ClpP/crotonase-like_dom_sf"/>
</dbReference>
<name>A0A3S5Y576_RHOH1</name>
<feature type="compositionally biased region" description="Basic and acidic residues" evidence="2">
    <location>
        <begin position="162"/>
        <end position="182"/>
    </location>
</feature>
<evidence type="ECO:0000313" key="4">
    <source>
        <dbReference type="Proteomes" id="UP000006892"/>
    </source>
</evidence>
<dbReference type="PANTHER" id="PTHR43802">
    <property type="entry name" value="ENOYL-COA HYDRATASE"/>
    <property type="match status" value="1"/>
</dbReference>
<dbReference type="SUPFAM" id="SSF52096">
    <property type="entry name" value="ClpP/crotonase"/>
    <property type="match status" value="1"/>
</dbReference>
<protein>
    <submittedName>
        <fullName evidence="3">Enoyl-CoA hydratase/isomerase</fullName>
    </submittedName>
</protein>
<dbReference type="Proteomes" id="UP001154400">
    <property type="component" value="Chromosome"/>
</dbReference>
<organism evidence="3">
    <name type="scientific">Rhodococcus hoagii (strain 103S)</name>
    <name type="common">Rhodococcus equi</name>
    <dbReference type="NCBI Taxonomy" id="685727"/>
    <lineage>
        <taxon>Bacteria</taxon>
        <taxon>Bacillati</taxon>
        <taxon>Actinomycetota</taxon>
        <taxon>Actinomycetes</taxon>
        <taxon>Mycobacteriales</taxon>
        <taxon>Nocardiaceae</taxon>
        <taxon>Prescottella</taxon>
    </lineage>
</organism>
<dbReference type="Pfam" id="PF00378">
    <property type="entry name" value="ECH_1"/>
    <property type="match status" value="1"/>
</dbReference>
<dbReference type="CDD" id="cd06558">
    <property type="entry name" value="crotonase-like"/>
    <property type="match status" value="1"/>
</dbReference>
<evidence type="ECO:0000313" key="3">
    <source>
        <dbReference type="EMBL" id="CBH47631.1"/>
    </source>
</evidence>
<feature type="region of interest" description="Disordered" evidence="2">
    <location>
        <begin position="160"/>
        <end position="182"/>
    </location>
</feature>
<dbReference type="EMBL" id="FN563149">
    <property type="protein sequence ID" value="CBH47631.1"/>
    <property type="molecule type" value="Genomic_DNA"/>
</dbReference>
<evidence type="ECO:0000256" key="2">
    <source>
        <dbReference type="SAM" id="MobiDB-lite"/>
    </source>
</evidence>
<dbReference type="RefSeq" id="WP_013415474.1">
    <property type="nucleotide sequence ID" value="NC_014659.1"/>
</dbReference>
<dbReference type="AlphaFoldDB" id="A0A3S5Y576"/>
<dbReference type="GO" id="GO:0003824">
    <property type="term" value="F:catalytic activity"/>
    <property type="evidence" value="ECO:0007669"/>
    <property type="project" value="UniProtKB-ARBA"/>
</dbReference>
<proteinExistence type="inferred from homology"/>
<sequence>MEFHPPRITARQLAGGAADAPLLDDCGAVDTPMMVVDLSPGAEGSDDAAVLAAAARRARAADRILVGVSGGRPDARTVLTDELDVTYSDHVDSRTPRCEVAVPDVDRAVDDLAARVSANPQAAVVLRQVLRSSGGLDTRAAVDVESLAYSTLLGGPEFGRWLGERGDRPPPPAPDREPVLMSRDGDRLRITLNRPERRNAYGARLRDALTSALSVATSDASITEVVLDGAGPAFCAGGDLDEFGTTPDLALAHLIRTRAGAGLLVHELADRIEVHVHGACVGGGIEIPAFAGRVVASTDAWFRLPEVEMGLIPGAGGTVSIPRRIGRWRAMHLFVTGARLDSYTALDWGLVDAIH</sequence>
<dbReference type="KEGG" id="req:REQ_15540"/>
<dbReference type="PANTHER" id="PTHR43802:SF1">
    <property type="entry name" value="IP11341P-RELATED"/>
    <property type="match status" value="1"/>
</dbReference>
<reference evidence="3" key="1">
    <citation type="journal article" date="2010" name="PLoS Genet.">
        <title>The genome of a pathogenic rhodococcus: cooptive virulence underpinned by key gene acquisitions.</title>
        <authorList>
            <person name="Letek M."/>
            <person name="Gonzalez P."/>
            <person name="Macarthur I."/>
            <person name="Rodriguez H."/>
            <person name="Freeman T.C."/>
            <person name="Valero-Rello A."/>
            <person name="Blanco M."/>
            <person name="Buckley T."/>
            <person name="Cherevach I."/>
            <person name="Fahey R."/>
            <person name="Hapeshi A."/>
            <person name="Holdstock J."/>
            <person name="Leadon D."/>
            <person name="Navas J."/>
            <person name="Ocampo A."/>
            <person name="Quail M.A."/>
            <person name="Sanders M."/>
            <person name="Scortti M.M."/>
            <person name="Prescott J.F."/>
            <person name="Fogarty U."/>
            <person name="Meijer W.G."/>
            <person name="Parkhill J."/>
            <person name="Bentley S.D."/>
            <person name="Vazquez-Boland J.A."/>
        </authorList>
    </citation>
    <scope>NUCLEOTIDE SEQUENCE [LARGE SCALE GENOMIC DNA]</scope>
    <source>
        <strain evidence="3 4">103S</strain>
    </source>
</reference>